<comment type="caution">
    <text evidence="1">The sequence shown here is derived from an EMBL/GenBank/DDBJ whole genome shotgun (WGS) entry which is preliminary data.</text>
</comment>
<gene>
    <name evidence="1" type="ORF">LIER_18287</name>
</gene>
<reference evidence="1 2" key="1">
    <citation type="submission" date="2024-01" db="EMBL/GenBank/DDBJ databases">
        <title>The complete chloroplast genome sequence of Lithospermum erythrorhizon: insights into the phylogenetic relationship among Boraginaceae species and the maternal lineages of purple gromwells.</title>
        <authorList>
            <person name="Okada T."/>
            <person name="Watanabe K."/>
        </authorList>
    </citation>
    <scope>NUCLEOTIDE SEQUENCE [LARGE SCALE GENOMIC DNA]</scope>
</reference>
<dbReference type="AlphaFoldDB" id="A0AAV3QHW9"/>
<dbReference type="PANTHER" id="PTHR33116:SF86">
    <property type="entry name" value="REVERSE TRANSCRIPTASE DOMAIN-CONTAINING PROTEIN"/>
    <property type="match status" value="1"/>
</dbReference>
<dbReference type="EMBL" id="BAABME010004370">
    <property type="protein sequence ID" value="GAA0162123.1"/>
    <property type="molecule type" value="Genomic_DNA"/>
</dbReference>
<proteinExistence type="predicted"/>
<dbReference type="PANTHER" id="PTHR33116">
    <property type="entry name" value="REVERSE TRANSCRIPTASE ZINC-BINDING DOMAIN-CONTAINING PROTEIN-RELATED-RELATED"/>
    <property type="match status" value="1"/>
</dbReference>
<organism evidence="1 2">
    <name type="scientific">Lithospermum erythrorhizon</name>
    <name type="common">Purple gromwell</name>
    <name type="synonym">Lithospermum officinale var. erythrorhizon</name>
    <dbReference type="NCBI Taxonomy" id="34254"/>
    <lineage>
        <taxon>Eukaryota</taxon>
        <taxon>Viridiplantae</taxon>
        <taxon>Streptophyta</taxon>
        <taxon>Embryophyta</taxon>
        <taxon>Tracheophyta</taxon>
        <taxon>Spermatophyta</taxon>
        <taxon>Magnoliopsida</taxon>
        <taxon>eudicotyledons</taxon>
        <taxon>Gunneridae</taxon>
        <taxon>Pentapetalae</taxon>
        <taxon>asterids</taxon>
        <taxon>lamiids</taxon>
        <taxon>Boraginales</taxon>
        <taxon>Boraginaceae</taxon>
        <taxon>Boraginoideae</taxon>
        <taxon>Lithospermeae</taxon>
        <taxon>Lithospermum</taxon>
    </lineage>
</organism>
<protein>
    <submittedName>
        <fullName evidence="1">Uncharacterized protein</fullName>
    </submittedName>
</protein>
<dbReference type="Proteomes" id="UP001454036">
    <property type="component" value="Unassembled WGS sequence"/>
</dbReference>
<keyword evidence="2" id="KW-1185">Reference proteome</keyword>
<name>A0AAV3QHW9_LITER</name>
<accession>A0AAV3QHW9</accession>
<evidence type="ECO:0000313" key="2">
    <source>
        <dbReference type="Proteomes" id="UP001454036"/>
    </source>
</evidence>
<evidence type="ECO:0000313" key="1">
    <source>
        <dbReference type="EMBL" id="GAA0162123.1"/>
    </source>
</evidence>
<sequence length="115" mass="13112">MAMLREYEVASGGPNDQHKQVLGLPSQIGRTRKEMFRYIVGRVEDRVRGWKGKLLSQAGKDILIKSVFSAIPNYVMNFKLPRGIIDNLNSLMAKFSWANSETENGIHWKAWDSLC</sequence>